<comment type="caution">
    <text evidence="2">The sequence shown here is derived from an EMBL/GenBank/DDBJ whole genome shotgun (WGS) entry which is preliminary data.</text>
</comment>
<gene>
    <name evidence="2" type="ORF">CLO192961_LOCUS130612</name>
</gene>
<evidence type="ECO:0000313" key="2">
    <source>
        <dbReference type="EMBL" id="VUC23974.1"/>
    </source>
</evidence>
<evidence type="ECO:0000313" key="3">
    <source>
        <dbReference type="Proteomes" id="UP000766486"/>
    </source>
</evidence>
<keyword evidence="3" id="KW-1185">Reference proteome</keyword>
<feature type="compositionally biased region" description="Acidic residues" evidence="1">
    <location>
        <begin position="510"/>
        <end position="528"/>
    </location>
</feature>
<accession>A0ABY6U124</accession>
<feature type="region of interest" description="Disordered" evidence="1">
    <location>
        <begin position="508"/>
        <end position="535"/>
    </location>
</feature>
<evidence type="ECO:0008006" key="4">
    <source>
        <dbReference type="Google" id="ProtNLM"/>
    </source>
</evidence>
<dbReference type="EMBL" id="CABFNS010000714">
    <property type="protein sequence ID" value="VUC23974.1"/>
    <property type="molecule type" value="Genomic_DNA"/>
</dbReference>
<proteinExistence type="predicted"/>
<protein>
    <recommendedName>
        <fullName evidence="4">F-box domain-containing protein</fullName>
    </recommendedName>
</protein>
<reference evidence="2 3" key="1">
    <citation type="submission" date="2019-06" db="EMBL/GenBank/DDBJ databases">
        <authorList>
            <person name="Broberg M."/>
        </authorList>
    </citation>
    <scope>NUCLEOTIDE SEQUENCE [LARGE SCALE GENOMIC DNA]</scope>
</reference>
<dbReference type="Proteomes" id="UP000766486">
    <property type="component" value="Unassembled WGS sequence"/>
</dbReference>
<name>A0ABY6U124_BIOOC</name>
<sequence length="559" mass="63555">MSVVPGTANVSGSATFRVPTEVWEQVFHEFHDNNYTSSGQIDWRGYAYRHRDHVPGALATLQSLRLTCRLFNRIASPLLCTFLRLELSQASLDRLTGLSKNALIIKGLRGLQLSLAYRPTELARDIASYMRNKLETLNFQFVPHCEIETESLSRSSTTQDNDLRGFRLFKCLDEYEALSSAWENYIQGQDPHPCPQDLEPHQRVLRQSFESYKSLHEEQFDLLMSGSFVNTIASTTAKTQHPIALSIHDHIFWYSDDNDFSDEDYSTELILNREKLSRFLLQPHSWEEIEIMVGEPMILPIRILVDLPIAIHEAGGCLDSLSLDCFSSAWRNVPMDYSHGSYSESPWSQLKAACQQLRVFEFGSWIMNEQGSTRHNVKAEDKFYVDKYVSVMLASPNLKCATIDMACLKLEENYYCLQTYLSQNSSSSLQKLALEYVHLSQRDLEALCRMLGPKPVLVQISVTTLLDGSWSGALEMLRSQVRPSSRSRECKVSFFHLAGGEFGVVPEFDFGTDDDDDDDDNDDNDESQVEVPGEYDKMISRAEQYVLGSSDSVSYSQES</sequence>
<organism evidence="2 3">
    <name type="scientific">Bionectria ochroleuca</name>
    <name type="common">Gliocladium roseum</name>
    <dbReference type="NCBI Taxonomy" id="29856"/>
    <lineage>
        <taxon>Eukaryota</taxon>
        <taxon>Fungi</taxon>
        <taxon>Dikarya</taxon>
        <taxon>Ascomycota</taxon>
        <taxon>Pezizomycotina</taxon>
        <taxon>Sordariomycetes</taxon>
        <taxon>Hypocreomycetidae</taxon>
        <taxon>Hypocreales</taxon>
        <taxon>Bionectriaceae</taxon>
        <taxon>Clonostachys</taxon>
    </lineage>
</organism>
<evidence type="ECO:0000256" key="1">
    <source>
        <dbReference type="SAM" id="MobiDB-lite"/>
    </source>
</evidence>